<keyword evidence="1" id="KW-0472">Membrane</keyword>
<comment type="caution">
    <text evidence="3">The sequence shown here is derived from an EMBL/GenBank/DDBJ whole genome shotgun (WGS) entry which is preliminary data.</text>
</comment>
<reference evidence="3 4" key="1">
    <citation type="submission" date="2017-12" db="EMBL/GenBank/DDBJ databases">
        <title>Comparative genomics of Botrytis spp.</title>
        <authorList>
            <person name="Valero-Jimenez C.A."/>
            <person name="Tapia P."/>
            <person name="Veloso J."/>
            <person name="Silva-Moreno E."/>
            <person name="Staats M."/>
            <person name="Valdes J.H."/>
            <person name="Van Kan J.A.L."/>
        </authorList>
    </citation>
    <scope>NUCLEOTIDE SEQUENCE [LARGE SCALE GENOMIC DNA]</scope>
    <source>
        <strain evidence="3 4">Be9601</strain>
    </source>
</reference>
<feature type="transmembrane region" description="Helical" evidence="1">
    <location>
        <begin position="126"/>
        <end position="151"/>
    </location>
</feature>
<evidence type="ECO:0000313" key="4">
    <source>
        <dbReference type="Proteomes" id="UP000297229"/>
    </source>
</evidence>
<name>A0A4Z1JQ59_9HELO</name>
<protein>
    <submittedName>
        <fullName evidence="3">Uncharacterized protein</fullName>
    </submittedName>
</protein>
<accession>A0A4Z1JQ59</accession>
<dbReference type="EMBL" id="PQXM01000202">
    <property type="protein sequence ID" value="TGO75606.1"/>
    <property type="molecule type" value="Genomic_DNA"/>
</dbReference>
<sequence length="260" mass="28377">MNITTRYPHMYFLYLLYIPSVLADNTQSNAFSAEASCYTLPYGGWGFFSHILTYYTVIVMCCHKRPATPWIDSTPDSTWNKAIAIVKLLFTLLPAIKTMITCNHAWQFETIAAMKLALSLTSGFIAIFPSFWWLLLYLPGVIAGTAGTISLASSNFSSRMSTITAVFGGVGLAIAIATVFISCLWFSGSDKNPFGTGALIGLSGYASCVPICLVFGALYSDWVLAIVADNLMGYPSGQSKSVQALWVLYMIGKRLNLLTI</sequence>
<proteinExistence type="predicted"/>
<dbReference type="Proteomes" id="UP000297229">
    <property type="component" value="Unassembled WGS sequence"/>
</dbReference>
<feature type="transmembrane region" description="Helical" evidence="1">
    <location>
        <begin position="163"/>
        <end position="187"/>
    </location>
</feature>
<keyword evidence="1" id="KW-1133">Transmembrane helix</keyword>
<feature type="transmembrane region" description="Helical" evidence="1">
    <location>
        <begin position="199"/>
        <end position="219"/>
    </location>
</feature>
<keyword evidence="1" id="KW-0812">Transmembrane</keyword>
<evidence type="ECO:0000256" key="2">
    <source>
        <dbReference type="SAM" id="SignalP"/>
    </source>
</evidence>
<keyword evidence="4" id="KW-1185">Reference proteome</keyword>
<gene>
    <name evidence="3" type="ORF">BELL_0203g00020</name>
</gene>
<evidence type="ECO:0000256" key="1">
    <source>
        <dbReference type="SAM" id="Phobius"/>
    </source>
</evidence>
<dbReference type="AlphaFoldDB" id="A0A4Z1JQ59"/>
<keyword evidence="2" id="KW-0732">Signal</keyword>
<feature type="signal peptide" evidence="2">
    <location>
        <begin position="1"/>
        <end position="23"/>
    </location>
</feature>
<organism evidence="3 4">
    <name type="scientific">Botrytis elliptica</name>
    <dbReference type="NCBI Taxonomy" id="278938"/>
    <lineage>
        <taxon>Eukaryota</taxon>
        <taxon>Fungi</taxon>
        <taxon>Dikarya</taxon>
        <taxon>Ascomycota</taxon>
        <taxon>Pezizomycotina</taxon>
        <taxon>Leotiomycetes</taxon>
        <taxon>Helotiales</taxon>
        <taxon>Sclerotiniaceae</taxon>
        <taxon>Botrytis</taxon>
    </lineage>
</organism>
<feature type="chain" id="PRO_5021426299" evidence="2">
    <location>
        <begin position="24"/>
        <end position="260"/>
    </location>
</feature>
<feature type="transmembrane region" description="Helical" evidence="1">
    <location>
        <begin position="45"/>
        <end position="63"/>
    </location>
</feature>
<evidence type="ECO:0000313" key="3">
    <source>
        <dbReference type="EMBL" id="TGO75606.1"/>
    </source>
</evidence>